<reference evidence="2" key="1">
    <citation type="journal article" date="2019" name="Gigascience">
        <title>De novo genome assembly of the endangered Acer yangbiense, a plant species with extremely small populations endemic to Yunnan Province, China.</title>
        <authorList>
            <person name="Yang J."/>
            <person name="Wariss H.M."/>
            <person name="Tao L."/>
            <person name="Zhang R."/>
            <person name="Yun Q."/>
            <person name="Hollingsworth P."/>
            <person name="Dao Z."/>
            <person name="Luo G."/>
            <person name="Guo H."/>
            <person name="Ma Y."/>
            <person name="Sun W."/>
        </authorList>
    </citation>
    <scope>NUCLEOTIDE SEQUENCE [LARGE SCALE GENOMIC DNA]</scope>
    <source>
        <strain evidence="2">cv. br00</strain>
    </source>
</reference>
<protein>
    <submittedName>
        <fullName evidence="1">Uncharacterized protein</fullName>
    </submittedName>
</protein>
<accession>A0A5N5NNZ6</accession>
<proteinExistence type="predicted"/>
<organism evidence="1 2">
    <name type="scientific">Salix brachista</name>
    <dbReference type="NCBI Taxonomy" id="2182728"/>
    <lineage>
        <taxon>Eukaryota</taxon>
        <taxon>Viridiplantae</taxon>
        <taxon>Streptophyta</taxon>
        <taxon>Embryophyta</taxon>
        <taxon>Tracheophyta</taxon>
        <taxon>Spermatophyta</taxon>
        <taxon>Magnoliopsida</taxon>
        <taxon>eudicotyledons</taxon>
        <taxon>Gunneridae</taxon>
        <taxon>Pentapetalae</taxon>
        <taxon>rosids</taxon>
        <taxon>fabids</taxon>
        <taxon>Malpighiales</taxon>
        <taxon>Salicaceae</taxon>
        <taxon>Saliceae</taxon>
        <taxon>Salix</taxon>
    </lineage>
</organism>
<comment type="caution">
    <text evidence="1">The sequence shown here is derived from an EMBL/GenBank/DDBJ whole genome shotgun (WGS) entry which is preliminary data.</text>
</comment>
<dbReference type="AlphaFoldDB" id="A0A5N5NNZ6"/>
<evidence type="ECO:0000313" key="1">
    <source>
        <dbReference type="EMBL" id="KAB5569305.1"/>
    </source>
</evidence>
<sequence>MTNLYVTAVPPADLNRNTEWFMYPGIPGRTWSLCFVPCSEHKTCTANTLIDLVESLEWITLHEVFVELFLEGSWSSKMTTS</sequence>
<gene>
    <name evidence="1" type="ORF">DKX38_003098</name>
</gene>
<dbReference type="Proteomes" id="UP000326939">
    <property type="component" value="Chromosome 2"/>
</dbReference>
<keyword evidence="2" id="KW-1185">Reference proteome</keyword>
<evidence type="ECO:0000313" key="2">
    <source>
        <dbReference type="Proteomes" id="UP000326939"/>
    </source>
</evidence>
<name>A0A5N5NNZ6_9ROSI</name>
<dbReference type="EMBL" id="VDCV01000002">
    <property type="protein sequence ID" value="KAB5569305.1"/>
    <property type="molecule type" value="Genomic_DNA"/>
</dbReference>